<feature type="transmembrane region" description="Helical" evidence="8">
    <location>
        <begin position="118"/>
        <end position="137"/>
    </location>
</feature>
<dbReference type="GO" id="GO:0009847">
    <property type="term" value="P:spore germination"/>
    <property type="evidence" value="ECO:0007669"/>
    <property type="project" value="InterPro"/>
</dbReference>
<keyword evidence="7 8" id="KW-0472">Membrane</keyword>
<feature type="transmembrane region" description="Helical" evidence="8">
    <location>
        <begin position="40"/>
        <end position="58"/>
    </location>
</feature>
<evidence type="ECO:0000256" key="8">
    <source>
        <dbReference type="SAM" id="Phobius"/>
    </source>
</evidence>
<sequence>MNVLEITSSRQIVIIGLCYVFSATLVTWPGQILRLARQDAWIGVPVCALVMLAILWLVNRTLHAHPGKDLLTLFVERYGWFGKCLVAGYVLVLSLDMAKDMRLGTDFVNVVFLPRTPAILIAVLIVATCVFMVRGGIEIVGRMAELYIPLFIVVALCAGLLLIPDLSWQYLQPFFEKGVIRPMIGIWYALDPIGNIMILPLMFSNRHYTFRQSCIALLVSCGFLEFVLIICQLNLSSTLAGHFMYPAYEAVREIRLTDFLDRFDLPIVGLWLPTIVIKIGINLYVICSALQRIWPAADARTIVPAVGAWILVFGFWAFHTSVEVISVNDVWPSMVILWWIVIPVLACTGLLLMARMQRSRSMHAS</sequence>
<evidence type="ECO:0000256" key="6">
    <source>
        <dbReference type="ARBA" id="ARBA00022989"/>
    </source>
</evidence>
<evidence type="ECO:0000256" key="2">
    <source>
        <dbReference type="ARBA" id="ARBA00007998"/>
    </source>
</evidence>
<feature type="transmembrane region" description="Helical" evidence="8">
    <location>
        <begin position="299"/>
        <end position="318"/>
    </location>
</feature>
<keyword evidence="5 8" id="KW-0812">Transmembrane</keyword>
<dbReference type="Proteomes" id="UP000294581">
    <property type="component" value="Unassembled WGS sequence"/>
</dbReference>
<feature type="transmembrane region" description="Helical" evidence="8">
    <location>
        <begin position="184"/>
        <end position="203"/>
    </location>
</feature>
<dbReference type="NCBIfam" id="TIGR00912">
    <property type="entry name" value="2A0309"/>
    <property type="match status" value="1"/>
</dbReference>
<keyword evidence="10" id="KW-1185">Reference proteome</keyword>
<evidence type="ECO:0000256" key="5">
    <source>
        <dbReference type="ARBA" id="ARBA00022692"/>
    </source>
</evidence>
<dbReference type="AlphaFoldDB" id="A0A4R8LUC7"/>
<dbReference type="GO" id="GO:0016020">
    <property type="term" value="C:membrane"/>
    <property type="evidence" value="ECO:0007669"/>
    <property type="project" value="UniProtKB-SubCell"/>
</dbReference>
<feature type="transmembrane region" description="Helical" evidence="8">
    <location>
        <begin position="215"/>
        <end position="235"/>
    </location>
</feature>
<comment type="subcellular location">
    <subcellularLocation>
        <location evidence="1">Membrane</location>
        <topology evidence="1">Multi-pass membrane protein</topology>
    </subcellularLocation>
</comment>
<accession>A0A4R8LUC7</accession>
<feature type="transmembrane region" description="Helical" evidence="8">
    <location>
        <begin position="78"/>
        <end position="98"/>
    </location>
</feature>
<dbReference type="PANTHER" id="PTHR34975:SF2">
    <property type="entry name" value="SPORE GERMINATION PROTEIN A2"/>
    <property type="match status" value="1"/>
</dbReference>
<dbReference type="InterPro" id="IPR004761">
    <property type="entry name" value="Spore_GerAB"/>
</dbReference>
<evidence type="ECO:0000313" key="9">
    <source>
        <dbReference type="EMBL" id="TDY51370.1"/>
    </source>
</evidence>
<feature type="transmembrane region" description="Helical" evidence="8">
    <location>
        <begin position="144"/>
        <end position="164"/>
    </location>
</feature>
<evidence type="ECO:0000256" key="3">
    <source>
        <dbReference type="ARBA" id="ARBA00022448"/>
    </source>
</evidence>
<evidence type="ECO:0000256" key="7">
    <source>
        <dbReference type="ARBA" id="ARBA00023136"/>
    </source>
</evidence>
<name>A0A4R8LUC7_9BACL</name>
<keyword evidence="3" id="KW-0813">Transport</keyword>
<feature type="transmembrane region" description="Helical" evidence="8">
    <location>
        <begin position="12"/>
        <end position="28"/>
    </location>
</feature>
<gene>
    <name evidence="9" type="ORF">C7445_101372</name>
</gene>
<keyword evidence="6 8" id="KW-1133">Transmembrane helix</keyword>
<feature type="transmembrane region" description="Helical" evidence="8">
    <location>
        <begin position="330"/>
        <end position="353"/>
    </location>
</feature>
<dbReference type="EMBL" id="SORF01000001">
    <property type="protein sequence ID" value="TDY51370.1"/>
    <property type="molecule type" value="Genomic_DNA"/>
</dbReference>
<dbReference type="PANTHER" id="PTHR34975">
    <property type="entry name" value="SPORE GERMINATION PROTEIN A2"/>
    <property type="match status" value="1"/>
</dbReference>
<reference evidence="9 10" key="1">
    <citation type="submission" date="2019-03" db="EMBL/GenBank/DDBJ databases">
        <title>Genomic Encyclopedia of Type Strains, Phase IV (KMG-IV): sequencing the most valuable type-strain genomes for metagenomic binning, comparative biology and taxonomic classification.</title>
        <authorList>
            <person name="Goeker M."/>
        </authorList>
    </citation>
    <scope>NUCLEOTIDE SEQUENCE [LARGE SCALE GENOMIC DNA]</scope>
    <source>
        <strain evidence="9 10">DSM 17974</strain>
    </source>
</reference>
<evidence type="ECO:0000256" key="1">
    <source>
        <dbReference type="ARBA" id="ARBA00004141"/>
    </source>
</evidence>
<evidence type="ECO:0000313" key="10">
    <source>
        <dbReference type="Proteomes" id="UP000294581"/>
    </source>
</evidence>
<proteinExistence type="inferred from homology"/>
<organism evidence="9 10">
    <name type="scientific">Alicyclobacillus sacchari</name>
    <dbReference type="NCBI Taxonomy" id="392010"/>
    <lineage>
        <taxon>Bacteria</taxon>
        <taxon>Bacillati</taxon>
        <taxon>Bacillota</taxon>
        <taxon>Bacilli</taxon>
        <taxon>Bacillales</taxon>
        <taxon>Alicyclobacillaceae</taxon>
        <taxon>Alicyclobacillus</taxon>
    </lineage>
</organism>
<comment type="caution">
    <text evidence="9">The sequence shown here is derived from an EMBL/GenBank/DDBJ whole genome shotgun (WGS) entry which is preliminary data.</text>
</comment>
<feature type="transmembrane region" description="Helical" evidence="8">
    <location>
        <begin position="265"/>
        <end position="287"/>
    </location>
</feature>
<evidence type="ECO:0000256" key="4">
    <source>
        <dbReference type="ARBA" id="ARBA00022544"/>
    </source>
</evidence>
<dbReference type="Pfam" id="PF03845">
    <property type="entry name" value="Spore_permease"/>
    <property type="match status" value="1"/>
</dbReference>
<keyword evidence="4" id="KW-0309">Germination</keyword>
<protein>
    <submittedName>
        <fullName evidence="9">Spore germination protein</fullName>
    </submittedName>
</protein>
<comment type="similarity">
    <text evidence="2">Belongs to the amino acid-polyamine-organocation (APC) superfamily. Spore germination protein (SGP) (TC 2.A.3.9) family.</text>
</comment>